<keyword evidence="2 7" id="KW-1003">Cell membrane</keyword>
<reference evidence="8 9" key="1">
    <citation type="submission" date="2019-08" db="EMBL/GenBank/DDBJ databases">
        <title>Genome of Phaeodactylibacter luteus.</title>
        <authorList>
            <person name="Bowman J.P."/>
        </authorList>
    </citation>
    <scope>NUCLEOTIDE SEQUENCE [LARGE SCALE GENOMIC DNA]</scope>
    <source>
        <strain evidence="8 9">KCTC 42180</strain>
    </source>
</reference>
<dbReference type="OrthoDB" id="871140at2"/>
<comment type="pathway">
    <text evidence="7">Protein modification; lipoprotein biosynthesis (diacylglyceryl transfer).</text>
</comment>
<feature type="transmembrane region" description="Helical" evidence="7">
    <location>
        <begin position="211"/>
        <end position="230"/>
    </location>
</feature>
<keyword evidence="8" id="KW-0449">Lipoprotein</keyword>
<evidence type="ECO:0000256" key="4">
    <source>
        <dbReference type="ARBA" id="ARBA00022692"/>
    </source>
</evidence>
<dbReference type="NCBIfam" id="TIGR00544">
    <property type="entry name" value="lgt"/>
    <property type="match status" value="1"/>
</dbReference>
<dbReference type="HAMAP" id="MF_01147">
    <property type="entry name" value="Lgt"/>
    <property type="match status" value="1"/>
</dbReference>
<dbReference type="GO" id="GO:0042158">
    <property type="term" value="P:lipoprotein biosynthetic process"/>
    <property type="evidence" value="ECO:0007669"/>
    <property type="project" value="UniProtKB-UniRule"/>
</dbReference>
<comment type="function">
    <text evidence="7">Catalyzes the transfer of the diacylglyceryl group from phosphatidylglycerol to the sulfhydryl group of the N-terminal cysteine of a prolipoprotein, the first step in the formation of mature lipoproteins.</text>
</comment>
<keyword evidence="5 7" id="KW-1133">Transmembrane helix</keyword>
<comment type="similarity">
    <text evidence="1 7">Belongs to the Lgt family.</text>
</comment>
<evidence type="ECO:0000256" key="7">
    <source>
        <dbReference type="HAMAP-Rule" id="MF_01147"/>
    </source>
</evidence>
<dbReference type="UniPathway" id="UPA00664"/>
<keyword evidence="4 7" id="KW-0812">Transmembrane</keyword>
<keyword evidence="6 7" id="KW-0472">Membrane</keyword>
<dbReference type="GO" id="GO:0005886">
    <property type="term" value="C:plasma membrane"/>
    <property type="evidence" value="ECO:0007669"/>
    <property type="project" value="UniProtKB-SubCell"/>
</dbReference>
<dbReference type="Proteomes" id="UP000321580">
    <property type="component" value="Unassembled WGS sequence"/>
</dbReference>
<evidence type="ECO:0000256" key="5">
    <source>
        <dbReference type="ARBA" id="ARBA00022989"/>
    </source>
</evidence>
<sequence>MSDLLAFITWNASPEIISLGPITLRWYGLLFAAGFLAGLYIVKAMFKEEGAPEEWLDKIFIYMVVGAVLGARLGHVFFYDWDYYSQHLAEIPMVWKGGLASHGGAIGIILALYIFSVRESKRSVLWILDKVVVPTALAGCFIRLGNLMNSEIVGKATDAPWGFKFPRHETGLWERCQACAERTGQQCMEVAQMASGDFCVELAQVPARHPVQLYESMSYLLTFFLLYWVYWKTDMKERQGRVFGLFLVLVLGVIRFGLEYFKTSQGGFESVVNGELSTGQLLSLPFLAIGLFFLFRPAGKAKA</sequence>
<dbReference type="EMBL" id="VOOR01000018">
    <property type="protein sequence ID" value="TXB63200.1"/>
    <property type="molecule type" value="Genomic_DNA"/>
</dbReference>
<comment type="subcellular location">
    <subcellularLocation>
        <location evidence="7">Cell membrane</location>
        <topology evidence="7">Multi-pass membrane protein</topology>
    </subcellularLocation>
</comment>
<comment type="caution">
    <text evidence="8">The sequence shown here is derived from an EMBL/GenBank/DDBJ whole genome shotgun (WGS) entry which is preliminary data.</text>
</comment>
<keyword evidence="3 7" id="KW-0808">Transferase</keyword>
<evidence type="ECO:0000313" key="9">
    <source>
        <dbReference type="Proteomes" id="UP000321580"/>
    </source>
</evidence>
<organism evidence="8 9">
    <name type="scientific">Phaeodactylibacter luteus</name>
    <dbReference type="NCBI Taxonomy" id="1564516"/>
    <lineage>
        <taxon>Bacteria</taxon>
        <taxon>Pseudomonadati</taxon>
        <taxon>Bacteroidota</taxon>
        <taxon>Saprospiria</taxon>
        <taxon>Saprospirales</taxon>
        <taxon>Haliscomenobacteraceae</taxon>
        <taxon>Phaeodactylibacter</taxon>
    </lineage>
</organism>
<dbReference type="Pfam" id="PF01790">
    <property type="entry name" value="LGT"/>
    <property type="match status" value="1"/>
</dbReference>
<dbReference type="RefSeq" id="WP_147167455.1">
    <property type="nucleotide sequence ID" value="NZ_VOOR01000018.1"/>
</dbReference>
<feature type="binding site" evidence="7">
    <location>
        <position position="143"/>
    </location>
    <ligand>
        <name>a 1,2-diacyl-sn-glycero-3-phospho-(1'-sn-glycerol)</name>
        <dbReference type="ChEBI" id="CHEBI:64716"/>
    </ligand>
</feature>
<keyword evidence="9" id="KW-1185">Reference proteome</keyword>
<name>A0A5C6RNJ2_9BACT</name>
<feature type="transmembrane region" description="Helical" evidence="7">
    <location>
        <begin position="24"/>
        <end position="46"/>
    </location>
</feature>
<protein>
    <recommendedName>
        <fullName evidence="7">Phosphatidylglycerol--prolipoprotein diacylglyceryl transferase</fullName>
        <ecNumber evidence="7">2.5.1.145</ecNumber>
    </recommendedName>
</protein>
<feature type="transmembrane region" description="Helical" evidence="7">
    <location>
        <begin position="124"/>
        <end position="144"/>
    </location>
</feature>
<dbReference type="PANTHER" id="PTHR30589">
    <property type="entry name" value="PROLIPOPROTEIN DIACYLGLYCERYL TRANSFERASE"/>
    <property type="match status" value="1"/>
</dbReference>
<evidence type="ECO:0000256" key="6">
    <source>
        <dbReference type="ARBA" id="ARBA00023136"/>
    </source>
</evidence>
<evidence type="ECO:0000256" key="2">
    <source>
        <dbReference type="ARBA" id="ARBA00022475"/>
    </source>
</evidence>
<dbReference type="GO" id="GO:0008961">
    <property type="term" value="F:phosphatidylglycerol-prolipoprotein diacylglyceryl transferase activity"/>
    <property type="evidence" value="ECO:0007669"/>
    <property type="project" value="UniProtKB-UniRule"/>
</dbReference>
<evidence type="ECO:0000256" key="1">
    <source>
        <dbReference type="ARBA" id="ARBA00007150"/>
    </source>
</evidence>
<feature type="transmembrane region" description="Helical" evidence="7">
    <location>
        <begin position="99"/>
        <end position="117"/>
    </location>
</feature>
<dbReference type="EC" id="2.5.1.145" evidence="7"/>
<evidence type="ECO:0000256" key="3">
    <source>
        <dbReference type="ARBA" id="ARBA00022679"/>
    </source>
</evidence>
<feature type="transmembrane region" description="Helical" evidence="7">
    <location>
        <begin position="278"/>
        <end position="295"/>
    </location>
</feature>
<proteinExistence type="inferred from homology"/>
<gene>
    <name evidence="7 8" type="primary">lgt</name>
    <name evidence="8" type="ORF">FRY97_10350</name>
</gene>
<feature type="transmembrane region" description="Helical" evidence="7">
    <location>
        <begin position="242"/>
        <end position="258"/>
    </location>
</feature>
<dbReference type="InterPro" id="IPR001640">
    <property type="entry name" value="Lgt"/>
</dbReference>
<dbReference type="AlphaFoldDB" id="A0A5C6RNJ2"/>
<accession>A0A5C6RNJ2</accession>
<dbReference type="PANTHER" id="PTHR30589:SF0">
    <property type="entry name" value="PHOSPHATIDYLGLYCEROL--PROLIPOPROTEIN DIACYLGLYCERYL TRANSFERASE"/>
    <property type="match status" value="1"/>
</dbReference>
<comment type="catalytic activity">
    <reaction evidence="7">
        <text>L-cysteinyl-[prolipoprotein] + a 1,2-diacyl-sn-glycero-3-phospho-(1'-sn-glycerol) = an S-1,2-diacyl-sn-glyceryl-L-cysteinyl-[prolipoprotein] + sn-glycerol 1-phosphate + H(+)</text>
        <dbReference type="Rhea" id="RHEA:56712"/>
        <dbReference type="Rhea" id="RHEA-COMP:14679"/>
        <dbReference type="Rhea" id="RHEA-COMP:14680"/>
        <dbReference type="ChEBI" id="CHEBI:15378"/>
        <dbReference type="ChEBI" id="CHEBI:29950"/>
        <dbReference type="ChEBI" id="CHEBI:57685"/>
        <dbReference type="ChEBI" id="CHEBI:64716"/>
        <dbReference type="ChEBI" id="CHEBI:140658"/>
        <dbReference type="EC" id="2.5.1.145"/>
    </reaction>
</comment>
<evidence type="ECO:0000313" key="8">
    <source>
        <dbReference type="EMBL" id="TXB63200.1"/>
    </source>
</evidence>
<feature type="transmembrane region" description="Helical" evidence="7">
    <location>
        <begin position="58"/>
        <end position="79"/>
    </location>
</feature>